<keyword evidence="4 6" id="KW-1133">Transmembrane helix</keyword>
<reference evidence="7" key="1">
    <citation type="submission" date="2020-06" db="EMBL/GenBank/DDBJ databases">
        <title>WGS assembly of Ceratodon purpureus strain R40.</title>
        <authorList>
            <person name="Carey S.B."/>
            <person name="Jenkins J."/>
            <person name="Shu S."/>
            <person name="Lovell J.T."/>
            <person name="Sreedasyam A."/>
            <person name="Maumus F."/>
            <person name="Tiley G.P."/>
            <person name="Fernandez-Pozo N."/>
            <person name="Barry K."/>
            <person name="Chen C."/>
            <person name="Wang M."/>
            <person name="Lipzen A."/>
            <person name="Daum C."/>
            <person name="Saski C.A."/>
            <person name="Payton A.C."/>
            <person name="Mcbreen J.C."/>
            <person name="Conrad R.E."/>
            <person name="Kollar L.M."/>
            <person name="Olsson S."/>
            <person name="Huttunen S."/>
            <person name="Landis J.B."/>
            <person name="Wickett N.J."/>
            <person name="Johnson M.G."/>
            <person name="Rensing S.A."/>
            <person name="Grimwood J."/>
            <person name="Schmutz J."/>
            <person name="Mcdaniel S.F."/>
        </authorList>
    </citation>
    <scope>NUCLEOTIDE SEQUENCE</scope>
    <source>
        <strain evidence="7">R40</strain>
    </source>
</reference>
<organism evidence="7 8">
    <name type="scientific">Ceratodon purpureus</name>
    <name type="common">Fire moss</name>
    <name type="synonym">Dicranum purpureum</name>
    <dbReference type="NCBI Taxonomy" id="3225"/>
    <lineage>
        <taxon>Eukaryota</taxon>
        <taxon>Viridiplantae</taxon>
        <taxon>Streptophyta</taxon>
        <taxon>Embryophyta</taxon>
        <taxon>Bryophyta</taxon>
        <taxon>Bryophytina</taxon>
        <taxon>Bryopsida</taxon>
        <taxon>Dicranidae</taxon>
        <taxon>Pseudoditrichales</taxon>
        <taxon>Ditrichaceae</taxon>
        <taxon>Ceratodon</taxon>
    </lineage>
</organism>
<sequence>MPSRGDSRDLALTIEEEFKKIYSSVSFTIFKGKVFDYDSSLPETAFLSPDQDAVNTFFLRTGGLLRPEVRNVLEAFFNSTVKACKLYRVLLKGIQKARQSQSSLNQALELVHKFQQEGNIPNQSLHDSVLEELNKFAASENPFSQETLDQFQVLQEYSEQLEREFGGMKHMLDTKLRKERALSKVLPFLIFAAGSPILLCLALPAALAGIVVSNVTDDAMATLRGWWSAVRGRFSNSELEAQCAQLDAADKGSYIIIHDLMTIKRLVTRLRNDVESSKRRILFFEEAMQDYGSMCVIVHQMRINTANSEQQMKDFSEQVVLCCRTIEKARKLVFEKITGEPWHGPMEIFTDDAGSSDDDV</sequence>
<accession>A0A8T0HF03</accession>
<evidence type="ECO:0000256" key="5">
    <source>
        <dbReference type="ARBA" id="ARBA00023136"/>
    </source>
</evidence>
<keyword evidence="8" id="KW-1185">Reference proteome</keyword>
<dbReference type="PANTHER" id="PTHR31113">
    <property type="entry name" value="UPF0496 PROTEIN 3-RELATED"/>
    <property type="match status" value="1"/>
</dbReference>
<evidence type="ECO:0000256" key="1">
    <source>
        <dbReference type="ARBA" id="ARBA00004370"/>
    </source>
</evidence>
<evidence type="ECO:0000313" key="8">
    <source>
        <dbReference type="Proteomes" id="UP000822688"/>
    </source>
</evidence>
<evidence type="ECO:0000256" key="4">
    <source>
        <dbReference type="ARBA" id="ARBA00022989"/>
    </source>
</evidence>
<evidence type="ECO:0000313" key="7">
    <source>
        <dbReference type="EMBL" id="KAG0567602.1"/>
    </source>
</evidence>
<dbReference type="Proteomes" id="UP000822688">
    <property type="component" value="Chromosome 7"/>
</dbReference>
<dbReference type="PANTHER" id="PTHR31113:SF2">
    <property type="entry name" value="OS04G0423200 PROTEIN"/>
    <property type="match status" value="1"/>
</dbReference>
<dbReference type="GO" id="GO:0016020">
    <property type="term" value="C:membrane"/>
    <property type="evidence" value="ECO:0007669"/>
    <property type="project" value="UniProtKB-SubCell"/>
</dbReference>
<comment type="similarity">
    <text evidence="2">Belongs to the UPF0496 family.</text>
</comment>
<evidence type="ECO:0000256" key="3">
    <source>
        <dbReference type="ARBA" id="ARBA00022692"/>
    </source>
</evidence>
<comment type="subcellular location">
    <subcellularLocation>
        <location evidence="1">Membrane</location>
    </subcellularLocation>
</comment>
<evidence type="ECO:0000256" key="2">
    <source>
        <dbReference type="ARBA" id="ARBA00009074"/>
    </source>
</evidence>
<dbReference type="EMBL" id="CM026428">
    <property type="protein sequence ID" value="KAG0567602.1"/>
    <property type="molecule type" value="Genomic_DNA"/>
</dbReference>
<dbReference type="OrthoDB" id="776561at2759"/>
<dbReference type="Pfam" id="PF05055">
    <property type="entry name" value="DUF677"/>
    <property type="match status" value="1"/>
</dbReference>
<feature type="transmembrane region" description="Helical" evidence="6">
    <location>
        <begin position="185"/>
        <end position="212"/>
    </location>
</feature>
<name>A0A8T0HF03_CERPU</name>
<dbReference type="AlphaFoldDB" id="A0A8T0HF03"/>
<keyword evidence="5 6" id="KW-0472">Membrane</keyword>
<dbReference type="InterPro" id="IPR007749">
    <property type="entry name" value="DUF677"/>
</dbReference>
<comment type="caution">
    <text evidence="7">The sequence shown here is derived from an EMBL/GenBank/DDBJ whole genome shotgun (WGS) entry which is preliminary data.</text>
</comment>
<gene>
    <name evidence="7" type="ORF">KC19_7G147300</name>
</gene>
<keyword evidence="3 6" id="KW-0812">Transmembrane</keyword>
<protein>
    <submittedName>
        <fullName evidence="7">Uncharacterized protein</fullName>
    </submittedName>
</protein>
<evidence type="ECO:0000256" key="6">
    <source>
        <dbReference type="SAM" id="Phobius"/>
    </source>
</evidence>
<proteinExistence type="inferred from homology"/>